<reference evidence="1" key="1">
    <citation type="submission" date="2022-07" db="EMBL/GenBank/DDBJ databases">
        <authorList>
            <person name="Macas J."/>
            <person name="Novak P."/>
            <person name="Neumann P."/>
        </authorList>
    </citation>
    <scope>NUCLEOTIDE SEQUENCE</scope>
</reference>
<evidence type="ECO:0000313" key="2">
    <source>
        <dbReference type="Proteomes" id="UP001152523"/>
    </source>
</evidence>
<sequence>MQTKNTSVAFQSQAKREKQIIVKALDITNTDPIEIIEDAQDASENFSFFGEEGFDSVKIESKIFRFAVKNSDLVLFEINKSQLLKLEVDLDLAPRIIWPISQFINLDQPSFKQHKRFGDITVSLETNKSGIPKSVQDDSIFQMRSRIESEDPTSISKLILNFQIQGDLRIESECSENQIVLSSEKQPKLPQIEAYSDASDSYDYSDDSFYRDDFLGHATESDRRPPISYPEEIRKSKFNSAICCKANFVTSENCLPTDNLNTQLKIYRKSKKNKRR</sequence>
<organism evidence="1 2">
    <name type="scientific">Cuscuta epithymum</name>
    <dbReference type="NCBI Taxonomy" id="186058"/>
    <lineage>
        <taxon>Eukaryota</taxon>
        <taxon>Viridiplantae</taxon>
        <taxon>Streptophyta</taxon>
        <taxon>Embryophyta</taxon>
        <taxon>Tracheophyta</taxon>
        <taxon>Spermatophyta</taxon>
        <taxon>Magnoliopsida</taxon>
        <taxon>eudicotyledons</taxon>
        <taxon>Gunneridae</taxon>
        <taxon>Pentapetalae</taxon>
        <taxon>asterids</taxon>
        <taxon>lamiids</taxon>
        <taxon>Solanales</taxon>
        <taxon>Convolvulaceae</taxon>
        <taxon>Cuscuteae</taxon>
        <taxon>Cuscuta</taxon>
        <taxon>Cuscuta subgen. Cuscuta</taxon>
    </lineage>
</organism>
<name>A0AAV0C1X9_9ASTE</name>
<gene>
    <name evidence="1" type="ORF">CEPIT_LOCUS1064</name>
</gene>
<keyword evidence="2" id="KW-1185">Reference proteome</keyword>
<dbReference type="AlphaFoldDB" id="A0AAV0C1X9"/>
<dbReference type="Proteomes" id="UP001152523">
    <property type="component" value="Unassembled WGS sequence"/>
</dbReference>
<comment type="caution">
    <text evidence="1">The sequence shown here is derived from an EMBL/GenBank/DDBJ whole genome shotgun (WGS) entry which is preliminary data.</text>
</comment>
<proteinExistence type="predicted"/>
<dbReference type="EMBL" id="CAMAPF010000006">
    <property type="protein sequence ID" value="CAH9057154.1"/>
    <property type="molecule type" value="Genomic_DNA"/>
</dbReference>
<protein>
    <submittedName>
        <fullName evidence="1">Uncharacterized protein</fullName>
    </submittedName>
</protein>
<feature type="non-terminal residue" evidence="1">
    <location>
        <position position="276"/>
    </location>
</feature>
<evidence type="ECO:0000313" key="1">
    <source>
        <dbReference type="EMBL" id="CAH9057154.1"/>
    </source>
</evidence>
<accession>A0AAV0C1X9</accession>